<reference evidence="1" key="2">
    <citation type="submission" date="2019-01" db="UniProtKB">
        <authorList>
            <consortium name="EnsemblPlants"/>
        </authorList>
    </citation>
    <scope>IDENTIFICATION</scope>
    <source>
        <strain evidence="1">cv. Heinz 1706</strain>
    </source>
</reference>
<protein>
    <submittedName>
        <fullName evidence="1">Uncharacterized protein</fullName>
    </submittedName>
</protein>
<dbReference type="Gramene" id="Solyc08g081460.1.1">
    <property type="protein sequence ID" value="Solyc08g081460.1.1.1"/>
    <property type="gene ID" value="Solyc08g081460.1"/>
</dbReference>
<sequence length="70" mass="7943">MVQLKKRTSPTIFKWALFANVQGPNNPSYMGAHIKAQPVPKNPLGPFELSRTFCKSFFFVPTTLELLTIF</sequence>
<evidence type="ECO:0000313" key="1">
    <source>
        <dbReference type="EnsemblPlants" id="Solyc08g081460.1.1.1"/>
    </source>
</evidence>
<dbReference type="InParanoid" id="A0A3Q7HUE0"/>
<organism evidence="1">
    <name type="scientific">Solanum lycopersicum</name>
    <name type="common">Tomato</name>
    <name type="synonym">Lycopersicon esculentum</name>
    <dbReference type="NCBI Taxonomy" id="4081"/>
    <lineage>
        <taxon>Eukaryota</taxon>
        <taxon>Viridiplantae</taxon>
        <taxon>Streptophyta</taxon>
        <taxon>Embryophyta</taxon>
        <taxon>Tracheophyta</taxon>
        <taxon>Spermatophyta</taxon>
        <taxon>Magnoliopsida</taxon>
        <taxon>eudicotyledons</taxon>
        <taxon>Gunneridae</taxon>
        <taxon>Pentapetalae</taxon>
        <taxon>asterids</taxon>
        <taxon>lamiids</taxon>
        <taxon>Solanales</taxon>
        <taxon>Solanaceae</taxon>
        <taxon>Solanoideae</taxon>
        <taxon>Solaneae</taxon>
        <taxon>Solanum</taxon>
        <taxon>Solanum subgen. Lycopersicon</taxon>
    </lineage>
</organism>
<accession>A0A3Q7HUE0</accession>
<proteinExistence type="predicted"/>
<reference evidence="1" key="1">
    <citation type="journal article" date="2012" name="Nature">
        <title>The tomato genome sequence provides insights into fleshy fruit evolution.</title>
        <authorList>
            <consortium name="Tomato Genome Consortium"/>
        </authorList>
    </citation>
    <scope>NUCLEOTIDE SEQUENCE [LARGE SCALE GENOMIC DNA]</scope>
    <source>
        <strain evidence="1">cv. Heinz 1706</strain>
    </source>
</reference>
<evidence type="ECO:0000313" key="2">
    <source>
        <dbReference type="Proteomes" id="UP000004994"/>
    </source>
</evidence>
<dbReference type="Proteomes" id="UP000004994">
    <property type="component" value="Chromosome 8"/>
</dbReference>
<name>A0A3Q7HUE0_SOLLC</name>
<dbReference type="PaxDb" id="4081-Solyc08g081460.1.1"/>
<dbReference type="EnsemblPlants" id="Solyc08g081460.1.1">
    <property type="protein sequence ID" value="Solyc08g081460.1.1.1"/>
    <property type="gene ID" value="Solyc08g081460.1"/>
</dbReference>
<dbReference type="AlphaFoldDB" id="A0A3Q7HUE0"/>
<keyword evidence="2" id="KW-1185">Reference proteome</keyword>